<dbReference type="VEuPathDB" id="FungiDB:HMPREF1541_00889"/>
<feature type="compositionally biased region" description="Polar residues" evidence="1">
    <location>
        <begin position="94"/>
        <end position="104"/>
    </location>
</feature>
<dbReference type="OrthoDB" id="5334244at2759"/>
<accession>W2SDC0</accession>
<evidence type="ECO:0000256" key="1">
    <source>
        <dbReference type="SAM" id="MobiDB-lite"/>
    </source>
</evidence>
<evidence type="ECO:0000313" key="2">
    <source>
        <dbReference type="EMBL" id="ETN46702.1"/>
    </source>
</evidence>
<dbReference type="RefSeq" id="XP_008711414.1">
    <property type="nucleotide sequence ID" value="XM_008713192.1"/>
</dbReference>
<dbReference type="HOGENOM" id="CLU_143606_0_0_1"/>
<dbReference type="AlphaFoldDB" id="W2SDC0"/>
<feature type="compositionally biased region" description="Basic and acidic residues" evidence="1">
    <location>
        <begin position="142"/>
        <end position="152"/>
    </location>
</feature>
<evidence type="ECO:0000313" key="3">
    <source>
        <dbReference type="Proteomes" id="UP000030752"/>
    </source>
</evidence>
<keyword evidence="3" id="KW-1185">Reference proteome</keyword>
<proteinExistence type="predicted"/>
<protein>
    <submittedName>
        <fullName evidence="2">Uncharacterized protein</fullName>
    </submittedName>
</protein>
<dbReference type="EMBL" id="KB822711">
    <property type="protein sequence ID" value="ETN46702.1"/>
    <property type="molecule type" value="Genomic_DNA"/>
</dbReference>
<gene>
    <name evidence="2" type="ORF">HMPREF1541_00889</name>
</gene>
<feature type="region of interest" description="Disordered" evidence="1">
    <location>
        <begin position="1"/>
        <end position="152"/>
    </location>
</feature>
<dbReference type="GeneID" id="19968228"/>
<organism evidence="2 3">
    <name type="scientific">Cyphellophora europaea (strain CBS 101466)</name>
    <name type="common">Phialophora europaea</name>
    <dbReference type="NCBI Taxonomy" id="1220924"/>
    <lineage>
        <taxon>Eukaryota</taxon>
        <taxon>Fungi</taxon>
        <taxon>Dikarya</taxon>
        <taxon>Ascomycota</taxon>
        <taxon>Pezizomycotina</taxon>
        <taxon>Eurotiomycetes</taxon>
        <taxon>Chaetothyriomycetidae</taxon>
        <taxon>Chaetothyriales</taxon>
        <taxon>Cyphellophoraceae</taxon>
        <taxon>Cyphellophora</taxon>
    </lineage>
</organism>
<dbReference type="eggNOG" id="ENOG502TBZ7">
    <property type="taxonomic scope" value="Eukaryota"/>
</dbReference>
<dbReference type="STRING" id="1220924.W2SDC0"/>
<dbReference type="InParanoid" id="W2SDC0"/>
<feature type="compositionally biased region" description="Low complexity" evidence="1">
    <location>
        <begin position="56"/>
        <end position="78"/>
    </location>
</feature>
<name>W2SDC0_CYPE1</name>
<sequence>MSVFRTVARCSRVRLPPAHTSIPRRFAHQSYGGGDSGYQESNSNPRRDLEHPGPDAPASKGQESSSSGSASSSGQPSSTELSHDGASSGKGSPAIQQPKSSSESDNPEVKKHNEEMRDRADKSVNQLSEDDNKVPPTYWKGDVGDPKKSNDS</sequence>
<feature type="compositionally biased region" description="Basic and acidic residues" evidence="1">
    <location>
        <begin position="107"/>
        <end position="122"/>
    </location>
</feature>
<reference evidence="2 3" key="1">
    <citation type="submission" date="2013-03" db="EMBL/GenBank/DDBJ databases">
        <title>The Genome Sequence of Phialophora europaea CBS 101466.</title>
        <authorList>
            <consortium name="The Broad Institute Genomics Platform"/>
            <person name="Cuomo C."/>
            <person name="de Hoog S."/>
            <person name="Gorbushina A."/>
            <person name="Walker B."/>
            <person name="Young S.K."/>
            <person name="Zeng Q."/>
            <person name="Gargeya S."/>
            <person name="Fitzgerald M."/>
            <person name="Haas B."/>
            <person name="Abouelleil A."/>
            <person name="Allen A.W."/>
            <person name="Alvarado L."/>
            <person name="Arachchi H.M."/>
            <person name="Berlin A.M."/>
            <person name="Chapman S.B."/>
            <person name="Gainer-Dewar J."/>
            <person name="Goldberg J."/>
            <person name="Griggs A."/>
            <person name="Gujja S."/>
            <person name="Hansen M."/>
            <person name="Howarth C."/>
            <person name="Imamovic A."/>
            <person name="Ireland A."/>
            <person name="Larimer J."/>
            <person name="McCowan C."/>
            <person name="Murphy C."/>
            <person name="Pearson M."/>
            <person name="Poon T.W."/>
            <person name="Priest M."/>
            <person name="Roberts A."/>
            <person name="Saif S."/>
            <person name="Shea T."/>
            <person name="Sisk P."/>
            <person name="Sykes S."/>
            <person name="Wortman J."/>
            <person name="Nusbaum C."/>
            <person name="Birren B."/>
        </authorList>
    </citation>
    <scope>NUCLEOTIDE SEQUENCE [LARGE SCALE GENOMIC DNA]</scope>
    <source>
        <strain evidence="2 3">CBS 101466</strain>
    </source>
</reference>
<dbReference type="Proteomes" id="UP000030752">
    <property type="component" value="Unassembled WGS sequence"/>
</dbReference>